<name>A0ABD1YXV6_9MARC</name>
<feature type="compositionally biased region" description="Basic and acidic residues" evidence="1">
    <location>
        <begin position="797"/>
        <end position="806"/>
    </location>
</feature>
<evidence type="ECO:0000256" key="1">
    <source>
        <dbReference type="SAM" id="MobiDB-lite"/>
    </source>
</evidence>
<dbReference type="PANTHER" id="PTHR45621">
    <property type="entry name" value="OS01G0588500 PROTEIN-RELATED"/>
    <property type="match status" value="1"/>
</dbReference>
<dbReference type="InterPro" id="IPR001245">
    <property type="entry name" value="Ser-Thr/Tyr_kinase_cat_dom"/>
</dbReference>
<evidence type="ECO:0000259" key="2">
    <source>
        <dbReference type="PROSITE" id="PS50011"/>
    </source>
</evidence>
<accession>A0ABD1YXV6</accession>
<feature type="region of interest" description="Disordered" evidence="1">
    <location>
        <begin position="596"/>
        <end position="644"/>
    </location>
</feature>
<feature type="domain" description="Protein kinase" evidence="2">
    <location>
        <begin position="279"/>
        <end position="564"/>
    </location>
</feature>
<feature type="region of interest" description="Disordered" evidence="1">
    <location>
        <begin position="680"/>
        <end position="700"/>
    </location>
</feature>
<feature type="compositionally biased region" description="Basic residues" evidence="1">
    <location>
        <begin position="49"/>
        <end position="58"/>
    </location>
</feature>
<dbReference type="InterPro" id="IPR011009">
    <property type="entry name" value="Kinase-like_dom_sf"/>
</dbReference>
<protein>
    <recommendedName>
        <fullName evidence="2">Protein kinase domain-containing protein</fullName>
    </recommendedName>
</protein>
<evidence type="ECO:0000313" key="3">
    <source>
        <dbReference type="EMBL" id="KAL2635606.1"/>
    </source>
</evidence>
<comment type="caution">
    <text evidence="3">The sequence shown here is derived from an EMBL/GenBank/DDBJ whole genome shotgun (WGS) entry which is preliminary data.</text>
</comment>
<feature type="compositionally biased region" description="Polar residues" evidence="1">
    <location>
        <begin position="622"/>
        <end position="636"/>
    </location>
</feature>
<organism evidence="3 4">
    <name type="scientific">Riccia fluitans</name>
    <dbReference type="NCBI Taxonomy" id="41844"/>
    <lineage>
        <taxon>Eukaryota</taxon>
        <taxon>Viridiplantae</taxon>
        <taxon>Streptophyta</taxon>
        <taxon>Embryophyta</taxon>
        <taxon>Marchantiophyta</taxon>
        <taxon>Marchantiopsida</taxon>
        <taxon>Marchantiidae</taxon>
        <taxon>Marchantiales</taxon>
        <taxon>Ricciaceae</taxon>
        <taxon>Riccia</taxon>
    </lineage>
</organism>
<dbReference type="AlphaFoldDB" id="A0ABD1YXV6"/>
<proteinExistence type="predicted"/>
<feature type="compositionally biased region" description="Polar residues" evidence="1">
    <location>
        <begin position="686"/>
        <end position="695"/>
    </location>
</feature>
<dbReference type="Gene3D" id="1.10.510.10">
    <property type="entry name" value="Transferase(Phosphotransferase) domain 1"/>
    <property type="match status" value="1"/>
</dbReference>
<feature type="region of interest" description="Disordered" evidence="1">
    <location>
        <begin position="1"/>
        <end position="78"/>
    </location>
</feature>
<dbReference type="Gene3D" id="3.30.200.20">
    <property type="entry name" value="Phosphorylase Kinase, domain 1"/>
    <property type="match status" value="1"/>
</dbReference>
<dbReference type="Proteomes" id="UP001605036">
    <property type="component" value="Unassembled WGS sequence"/>
</dbReference>
<evidence type="ECO:0000313" key="4">
    <source>
        <dbReference type="Proteomes" id="UP001605036"/>
    </source>
</evidence>
<dbReference type="Pfam" id="PF07714">
    <property type="entry name" value="PK_Tyr_Ser-Thr"/>
    <property type="match status" value="1"/>
</dbReference>
<dbReference type="SUPFAM" id="SSF56112">
    <property type="entry name" value="Protein kinase-like (PK-like)"/>
    <property type="match status" value="1"/>
</dbReference>
<gene>
    <name evidence="3" type="ORF">R1flu_007085</name>
</gene>
<sequence>MGCFFPKKQSKVAQGDHQHGSKSDYLSNNKPLVLPDPDNVTREQSPRSSPRKNRATKWGRRDKDTVSPAGSGSISSSRLMGKFPRALSVPHDYTFEDPASVNSDGCNSTAAGIPFSAPLPSRLPDMTSSPSHVSNSTSVVLVSSSSVCFGTPPTSGSEGDSNCGPLEKRSSFNDRLDRKTFGGRPVRLPYPHAAGHPLPLPYSPDRSEGGSVVMNFAVASPLRASPSPSRGRDGHAAPKHVIAGVHKSADAKPLPPPALSIDTQSPVRGFSHTEFAQSFTPEFMLWDSVHGTAYRASVDDGEDKKIEVAVVCTISKSRQGQKEWTAEVNWLARLQNPRLCKLIGYCAEDTASEETEVVPSGRRRLLVYDYMCNGSLDICLQRKADCQLDWAARMKIALDIAQGLAYLHDKAPFQVICRDLCPATIQLDKNLRAKLSGFGLARCGPEGDQGSPTGGPYAAPESSLKGVVTRKSNAWSFGVILLELLTGRRHMDPNYAEEQQNLIQLSKPYLRDKSKLFLIVDSDLNGRYSLQGALKLANLAFQCLQKDASLRPNLCEAVGVLKTLQVDGDALIADLKKSRSFSVALTSPVSYSRSPSDILLRQNGNEGKNSGEFGKREGEGQRTISASCSVGSSPSYSELKPTAELKQQRDREFQRMAIHSGMVASPAKDETTELLSEMKLQEKNSQRLPTSSQSPPMMDLKKHLSDSKQIEHDLRKLATGSRITGTMMLNNQDGLKPSRTPSIESVQLPDIRQHDQEAQKLLVQNQPVESVVSDKKKEQGPESEVFQSPVESFEEATEAKNVEKPVDGPNPQDDPAGCNEKPKSPDFTKPMASTASLGLQVSEKQKAVRSAPANRASCAPALIFDPPILSQAF</sequence>
<feature type="compositionally biased region" description="Low complexity" evidence="1">
    <location>
        <begin position="67"/>
        <end position="77"/>
    </location>
</feature>
<dbReference type="PROSITE" id="PS50011">
    <property type="entry name" value="PROTEIN_KINASE_DOM"/>
    <property type="match status" value="1"/>
</dbReference>
<keyword evidence="4" id="KW-1185">Reference proteome</keyword>
<dbReference type="EMBL" id="JBHFFA010000003">
    <property type="protein sequence ID" value="KAL2635606.1"/>
    <property type="molecule type" value="Genomic_DNA"/>
</dbReference>
<dbReference type="InterPro" id="IPR000719">
    <property type="entry name" value="Prot_kinase_dom"/>
</dbReference>
<reference evidence="3 4" key="1">
    <citation type="submission" date="2024-09" db="EMBL/GenBank/DDBJ databases">
        <title>Chromosome-scale assembly of Riccia fluitans.</title>
        <authorList>
            <person name="Paukszto L."/>
            <person name="Sawicki J."/>
            <person name="Karawczyk K."/>
            <person name="Piernik-Szablinska J."/>
            <person name="Szczecinska M."/>
            <person name="Mazdziarz M."/>
        </authorList>
    </citation>
    <scope>NUCLEOTIDE SEQUENCE [LARGE SCALE GENOMIC DNA]</scope>
    <source>
        <strain evidence="3">Rf_01</strain>
        <tissue evidence="3">Aerial parts of the thallus</tissue>
    </source>
</reference>
<dbReference type="InterPro" id="IPR050823">
    <property type="entry name" value="Plant_Ser_Thr_Prot_Kinase"/>
</dbReference>
<feature type="region of interest" description="Disordered" evidence="1">
    <location>
        <begin position="763"/>
        <end position="840"/>
    </location>
</feature>